<feature type="compositionally biased region" description="Basic and acidic residues" evidence="1">
    <location>
        <begin position="264"/>
        <end position="282"/>
    </location>
</feature>
<feature type="region of interest" description="Disordered" evidence="1">
    <location>
        <begin position="264"/>
        <end position="286"/>
    </location>
</feature>
<keyword evidence="2" id="KW-0812">Transmembrane</keyword>
<dbReference type="AlphaFoldDB" id="A0A5J4WK47"/>
<feature type="compositionally biased region" description="Basic and acidic residues" evidence="1">
    <location>
        <begin position="429"/>
        <end position="445"/>
    </location>
</feature>
<comment type="caution">
    <text evidence="3">The sequence shown here is derived from an EMBL/GenBank/DDBJ whole genome shotgun (WGS) entry which is preliminary data.</text>
</comment>
<dbReference type="EMBL" id="SNRW01001738">
    <property type="protein sequence ID" value="KAA6395221.1"/>
    <property type="molecule type" value="Genomic_DNA"/>
</dbReference>
<feature type="transmembrane region" description="Helical" evidence="2">
    <location>
        <begin position="51"/>
        <end position="71"/>
    </location>
</feature>
<dbReference type="OrthoDB" id="9909019at2759"/>
<feature type="transmembrane region" description="Helical" evidence="2">
    <location>
        <begin position="12"/>
        <end position="31"/>
    </location>
</feature>
<feature type="compositionally biased region" description="Acidic residues" evidence="1">
    <location>
        <begin position="401"/>
        <end position="410"/>
    </location>
</feature>
<proteinExistence type="predicted"/>
<dbReference type="PROSITE" id="PS50216">
    <property type="entry name" value="DHHC"/>
    <property type="match status" value="1"/>
</dbReference>
<evidence type="ECO:0000313" key="4">
    <source>
        <dbReference type="Proteomes" id="UP000324800"/>
    </source>
</evidence>
<gene>
    <name evidence="3" type="ORF">EZS28_009250</name>
</gene>
<evidence type="ECO:0008006" key="5">
    <source>
        <dbReference type="Google" id="ProtNLM"/>
    </source>
</evidence>
<name>A0A5J4WK47_9EUKA</name>
<evidence type="ECO:0000256" key="2">
    <source>
        <dbReference type="SAM" id="Phobius"/>
    </source>
</evidence>
<sequence length="452" mass="53037">MFLGTYTNQLIPVFFVVAIFLAICFSAIPGFNKTELSQRITTFIWTKRHHYLQTVFVIIASEFATGYYYILKPYLDNGVVNKINNIFLIIMWSISVLVFMYANFAEEGRIDKTNAEVFELIYPYDGVTVTSVRYCKECGIIKPPRSRHCVTTGHLVSFGVYSFWNTQIEYAKQNITSLEHQVFNHIRRAKYQAEQIIAENKTEKIEHIPLTFKEDLIDDLKYIDIDENRYDRGILNNFLEIFNPPHTWKVYKELIKKKKNEIKEENKKKKQQEKEIQKKSDENQVIDEPMVLRDGKKIYSTTSQKKVGIPLEISQTKPSILSTSHFDQHLSTVSNLPISFASIYPSYFPNRFPFHWILSADTEHEQELKEAHEKEREERLKRNEKNKEKELKKIEKGASAVEEDEDEEGYSFEEWLELYKKLRSEAIAEGQKAEEKIKDDKDTEKGSQTCPE</sequence>
<feature type="compositionally biased region" description="Basic and acidic residues" evidence="1">
    <location>
        <begin position="373"/>
        <end position="396"/>
    </location>
</feature>
<dbReference type="Proteomes" id="UP000324800">
    <property type="component" value="Unassembled WGS sequence"/>
</dbReference>
<reference evidence="3 4" key="1">
    <citation type="submission" date="2019-03" db="EMBL/GenBank/DDBJ databases">
        <title>Single cell metagenomics reveals metabolic interactions within the superorganism composed of flagellate Streblomastix strix and complex community of Bacteroidetes bacteria on its surface.</title>
        <authorList>
            <person name="Treitli S.C."/>
            <person name="Kolisko M."/>
            <person name="Husnik F."/>
            <person name="Keeling P."/>
            <person name="Hampl V."/>
        </authorList>
    </citation>
    <scope>NUCLEOTIDE SEQUENCE [LARGE SCALE GENOMIC DNA]</scope>
    <source>
        <strain evidence="3">ST1C</strain>
    </source>
</reference>
<accession>A0A5J4WK47</accession>
<feature type="region of interest" description="Disordered" evidence="1">
    <location>
        <begin position="373"/>
        <end position="410"/>
    </location>
</feature>
<feature type="region of interest" description="Disordered" evidence="1">
    <location>
        <begin position="429"/>
        <end position="452"/>
    </location>
</feature>
<evidence type="ECO:0000256" key="1">
    <source>
        <dbReference type="SAM" id="MobiDB-lite"/>
    </source>
</evidence>
<protein>
    <recommendedName>
        <fullName evidence="5">Palmitoyltransferase</fullName>
    </recommendedName>
</protein>
<feature type="transmembrane region" description="Helical" evidence="2">
    <location>
        <begin position="83"/>
        <end position="102"/>
    </location>
</feature>
<evidence type="ECO:0000313" key="3">
    <source>
        <dbReference type="EMBL" id="KAA6395221.1"/>
    </source>
</evidence>
<organism evidence="3 4">
    <name type="scientific">Streblomastix strix</name>
    <dbReference type="NCBI Taxonomy" id="222440"/>
    <lineage>
        <taxon>Eukaryota</taxon>
        <taxon>Metamonada</taxon>
        <taxon>Preaxostyla</taxon>
        <taxon>Oxymonadida</taxon>
        <taxon>Streblomastigidae</taxon>
        <taxon>Streblomastix</taxon>
    </lineage>
</organism>
<keyword evidence="2" id="KW-1133">Transmembrane helix</keyword>
<keyword evidence="2" id="KW-0472">Membrane</keyword>